<dbReference type="InterPro" id="IPR043128">
    <property type="entry name" value="Rev_trsase/Diguanyl_cyclase"/>
</dbReference>
<dbReference type="AlphaFoldDB" id="W0FPC7"/>
<dbReference type="PANTHER" id="PTHR45138">
    <property type="entry name" value="REGULATORY COMPONENTS OF SENSORY TRANSDUCTION SYSTEM"/>
    <property type="match status" value="1"/>
</dbReference>
<dbReference type="Gene3D" id="3.30.450.20">
    <property type="entry name" value="PAS domain"/>
    <property type="match status" value="1"/>
</dbReference>
<keyword evidence="5 7" id="KW-0472">Membrane</keyword>
<dbReference type="EMBL" id="KC246802">
    <property type="protein sequence ID" value="AHF24687.1"/>
    <property type="molecule type" value="Genomic_DNA"/>
</dbReference>
<dbReference type="NCBIfam" id="TIGR00254">
    <property type="entry name" value="GGDEF"/>
    <property type="match status" value="1"/>
</dbReference>
<evidence type="ECO:0000256" key="5">
    <source>
        <dbReference type="ARBA" id="ARBA00023136"/>
    </source>
</evidence>
<dbReference type="CDD" id="cd06225">
    <property type="entry name" value="HAMP"/>
    <property type="match status" value="1"/>
</dbReference>
<dbReference type="Gene3D" id="6.10.340.10">
    <property type="match status" value="1"/>
</dbReference>
<dbReference type="Pfam" id="PF02743">
    <property type="entry name" value="dCache_1"/>
    <property type="match status" value="1"/>
</dbReference>
<dbReference type="GO" id="GO:0043709">
    <property type="term" value="P:cell adhesion involved in single-species biofilm formation"/>
    <property type="evidence" value="ECO:0007669"/>
    <property type="project" value="TreeGrafter"/>
</dbReference>
<evidence type="ECO:0000259" key="9">
    <source>
        <dbReference type="PROSITE" id="PS50887"/>
    </source>
</evidence>
<dbReference type="GO" id="GO:0007165">
    <property type="term" value="P:signal transduction"/>
    <property type="evidence" value="ECO:0007669"/>
    <property type="project" value="InterPro"/>
</dbReference>
<evidence type="ECO:0000313" key="10">
    <source>
        <dbReference type="EMBL" id="AHF24687.1"/>
    </source>
</evidence>
<dbReference type="CDD" id="cd01949">
    <property type="entry name" value="GGDEF"/>
    <property type="match status" value="1"/>
</dbReference>
<keyword evidence="3 7" id="KW-0812">Transmembrane</keyword>
<dbReference type="CDD" id="cd12913">
    <property type="entry name" value="PDC1_MCP_like"/>
    <property type="match status" value="1"/>
</dbReference>
<comment type="subcellular location">
    <subcellularLocation>
        <location evidence="1">Cell membrane</location>
        <topology evidence="1">Multi-pass membrane protein</topology>
    </subcellularLocation>
</comment>
<dbReference type="InterPro" id="IPR050469">
    <property type="entry name" value="Diguanylate_Cyclase"/>
</dbReference>
<feature type="domain" description="HAMP" evidence="8">
    <location>
        <begin position="321"/>
        <end position="373"/>
    </location>
</feature>
<feature type="transmembrane region" description="Helical" evidence="7">
    <location>
        <begin position="301"/>
        <end position="320"/>
    </location>
</feature>
<feature type="transmembrane region" description="Helical" evidence="7">
    <location>
        <begin position="12"/>
        <end position="31"/>
    </location>
</feature>
<dbReference type="CDD" id="cd12912">
    <property type="entry name" value="PDC2_MCP_like"/>
    <property type="match status" value="1"/>
</dbReference>
<organism evidence="10">
    <name type="scientific">uncultured bacterium Contig1584b</name>
    <dbReference type="NCBI Taxonomy" id="1393461"/>
    <lineage>
        <taxon>Bacteria</taxon>
        <taxon>environmental samples</taxon>
    </lineage>
</organism>
<evidence type="ECO:0000259" key="8">
    <source>
        <dbReference type="PROSITE" id="PS50885"/>
    </source>
</evidence>
<dbReference type="InterPro" id="IPR033479">
    <property type="entry name" value="dCache_1"/>
</dbReference>
<dbReference type="SMART" id="SM00267">
    <property type="entry name" value="GGDEF"/>
    <property type="match status" value="1"/>
</dbReference>
<dbReference type="InterPro" id="IPR029787">
    <property type="entry name" value="Nucleotide_cyclase"/>
</dbReference>
<dbReference type="InterPro" id="IPR003660">
    <property type="entry name" value="HAMP_dom"/>
</dbReference>
<feature type="domain" description="GGDEF" evidence="9">
    <location>
        <begin position="411"/>
        <end position="545"/>
    </location>
</feature>
<evidence type="ECO:0000256" key="6">
    <source>
        <dbReference type="SAM" id="Coils"/>
    </source>
</evidence>
<feature type="coiled-coil region" evidence="6">
    <location>
        <begin position="465"/>
        <end position="495"/>
    </location>
</feature>
<evidence type="ECO:0000256" key="2">
    <source>
        <dbReference type="ARBA" id="ARBA00022475"/>
    </source>
</evidence>
<evidence type="ECO:0000256" key="1">
    <source>
        <dbReference type="ARBA" id="ARBA00004651"/>
    </source>
</evidence>
<dbReference type="InterPro" id="IPR000160">
    <property type="entry name" value="GGDEF_dom"/>
</dbReference>
<dbReference type="PROSITE" id="PS50885">
    <property type="entry name" value="HAMP"/>
    <property type="match status" value="1"/>
</dbReference>
<dbReference type="SUPFAM" id="SSF55073">
    <property type="entry name" value="Nucleotide cyclase"/>
    <property type="match status" value="1"/>
</dbReference>
<accession>W0FPC7</accession>
<protein>
    <submittedName>
        <fullName evidence="10">GGDEF/cache/HAMP domain-containing protein</fullName>
    </submittedName>
</protein>
<keyword evidence="2" id="KW-1003">Cell membrane</keyword>
<dbReference type="PANTHER" id="PTHR45138:SF9">
    <property type="entry name" value="DIGUANYLATE CYCLASE DGCM-RELATED"/>
    <property type="match status" value="1"/>
</dbReference>
<keyword evidence="6" id="KW-0175">Coiled coil</keyword>
<dbReference type="SUPFAM" id="SSF158472">
    <property type="entry name" value="HAMP domain-like"/>
    <property type="match status" value="1"/>
</dbReference>
<keyword evidence="4 7" id="KW-1133">Transmembrane helix</keyword>
<evidence type="ECO:0000256" key="3">
    <source>
        <dbReference type="ARBA" id="ARBA00022692"/>
    </source>
</evidence>
<dbReference type="GO" id="GO:0005886">
    <property type="term" value="C:plasma membrane"/>
    <property type="evidence" value="ECO:0007669"/>
    <property type="project" value="UniProtKB-SubCell"/>
</dbReference>
<dbReference type="SMART" id="SM00304">
    <property type="entry name" value="HAMP"/>
    <property type="match status" value="1"/>
</dbReference>
<dbReference type="PROSITE" id="PS50887">
    <property type="entry name" value="GGDEF"/>
    <property type="match status" value="1"/>
</dbReference>
<evidence type="ECO:0000256" key="7">
    <source>
        <dbReference type="SAM" id="Phobius"/>
    </source>
</evidence>
<dbReference type="GO" id="GO:0052621">
    <property type="term" value="F:diguanylate cyclase activity"/>
    <property type="evidence" value="ECO:0007669"/>
    <property type="project" value="TreeGrafter"/>
</dbReference>
<dbReference type="Gene3D" id="3.30.70.270">
    <property type="match status" value="1"/>
</dbReference>
<dbReference type="Pfam" id="PF00990">
    <property type="entry name" value="GGDEF"/>
    <property type="match status" value="1"/>
</dbReference>
<dbReference type="GO" id="GO:1902201">
    <property type="term" value="P:negative regulation of bacterial-type flagellum-dependent cell motility"/>
    <property type="evidence" value="ECO:0007669"/>
    <property type="project" value="TreeGrafter"/>
</dbReference>
<reference evidence="10" key="1">
    <citation type="journal article" date="2013" name="PLoS ONE">
        <title>Metagenomic insights into the carbohydrate-active enzymes carried by the microorganisms adhering to solid digesta in the rumen of cows.</title>
        <authorList>
            <person name="Wang L."/>
            <person name="Hatem A."/>
            <person name="Catalyurek U.V."/>
            <person name="Morrison M."/>
            <person name="Yu Z."/>
        </authorList>
    </citation>
    <scope>NUCLEOTIDE SEQUENCE</scope>
</reference>
<proteinExistence type="predicted"/>
<evidence type="ECO:0000256" key="4">
    <source>
        <dbReference type="ARBA" id="ARBA00022989"/>
    </source>
</evidence>
<name>W0FPC7_9BACT</name>
<sequence>MHSLKTKITLQTAAITVIAVFVATLLGVLFIRNNESRKSDQLLLLLCETGERNLDYYFNSVEKSVRKVTAFTEKNLDGLEDEQLKAHTEKVRAFFDEAANKTNGVLTYYYRIDPAVSKTVKGFWYTNVDGNEFTEHEVTDISQYDTEDTGALVWFTVPKQTGKPIWLPPYITENLEMRVISYNCPIFFRGRFVGVIGIEIDYSTMAEQVESIRLYSNGYAFLTDAEGNLIFHPRIDAAQTSGKAKPELPEGLLSESTFTSYTYEGIKKEAVWLSLNNGMRLYVSVPEDETNGDWQLLIRNMMLAAAAVLLLSILLTQFIAGRITKPLKQLTEAARQADEGNYDVKVDYDGKDEVGTLARTFRRMAGHTKEHITDLSRRANVDALTSVRNKGAFTAFIEEMQKTLEEKPEQSDFAIGIFDCDDLKTINDQYGHDKGDVYLKTASRLICKVFQHSPVFRIGGDEFAAILQNDDLKNMKELLAQFEEQKNEITDLAGQPWEQAHISVGIAQFDPEKDGNVTDTVRRADQMMYTHKKASKNTGTGRKSR</sequence>
<dbReference type="Pfam" id="PF00672">
    <property type="entry name" value="HAMP"/>
    <property type="match status" value="1"/>
</dbReference>